<gene>
    <name evidence="1" type="ORF">EIP91_008610</name>
</gene>
<reference evidence="1 2" key="1">
    <citation type="submission" date="2018-11" db="EMBL/GenBank/DDBJ databases">
        <title>Genome assembly of Steccherinum ochraceum LE-BIN_3174, the white-rot fungus of the Steccherinaceae family (The Residual Polyporoid clade, Polyporales, Basidiomycota).</title>
        <authorList>
            <person name="Fedorova T.V."/>
            <person name="Glazunova O.A."/>
            <person name="Landesman E.O."/>
            <person name="Moiseenko K.V."/>
            <person name="Psurtseva N.V."/>
            <person name="Savinova O.S."/>
            <person name="Shakhova N.V."/>
            <person name="Tyazhelova T.V."/>
            <person name="Vasina D.V."/>
        </authorList>
    </citation>
    <scope>NUCLEOTIDE SEQUENCE [LARGE SCALE GENOMIC DNA]</scope>
    <source>
        <strain evidence="1 2">LE-BIN_3174</strain>
    </source>
</reference>
<proteinExistence type="predicted"/>
<evidence type="ECO:0000313" key="1">
    <source>
        <dbReference type="EMBL" id="TCD69134.1"/>
    </source>
</evidence>
<dbReference type="OrthoDB" id="3830579at2759"/>
<dbReference type="InterPro" id="IPR011008">
    <property type="entry name" value="Dimeric_a/b-barrel"/>
</dbReference>
<organism evidence="1 2">
    <name type="scientific">Steccherinum ochraceum</name>
    <dbReference type="NCBI Taxonomy" id="92696"/>
    <lineage>
        <taxon>Eukaryota</taxon>
        <taxon>Fungi</taxon>
        <taxon>Dikarya</taxon>
        <taxon>Basidiomycota</taxon>
        <taxon>Agaricomycotina</taxon>
        <taxon>Agaricomycetes</taxon>
        <taxon>Polyporales</taxon>
        <taxon>Steccherinaceae</taxon>
        <taxon>Steccherinum</taxon>
    </lineage>
</organism>
<protein>
    <recommendedName>
        <fullName evidence="3">ABM domain-containing protein</fullName>
    </recommendedName>
</protein>
<dbReference type="STRING" id="92696.A0A4R0S083"/>
<dbReference type="SUPFAM" id="SSF54909">
    <property type="entry name" value="Dimeric alpha+beta barrel"/>
    <property type="match status" value="1"/>
</dbReference>
<dbReference type="Gene3D" id="3.30.70.100">
    <property type="match status" value="2"/>
</dbReference>
<accession>A0A4R0S083</accession>
<dbReference type="Proteomes" id="UP000292702">
    <property type="component" value="Unassembled WGS sequence"/>
</dbReference>
<dbReference type="AlphaFoldDB" id="A0A4R0S083"/>
<evidence type="ECO:0008006" key="3">
    <source>
        <dbReference type="Google" id="ProtNLM"/>
    </source>
</evidence>
<evidence type="ECO:0000313" key="2">
    <source>
        <dbReference type="Proteomes" id="UP000292702"/>
    </source>
</evidence>
<sequence>MTPFTVEIYKVETDRLWQTTCDYVEPLVNAFKVIPGIVSGYFGLQLQDSQQLYFIQVWESLEKHREVLASPAAWDAAKQRVEVISSKQESYHALFDADPRPALSAPCTEILRVTANEGVARETVLSILTSLGETLQTIPGVVGPATGLVAEDDQSIAFVCGWQSFEHFASSVKSATVQEKIGQIKPLATAELKHSVLSSYKE</sequence>
<keyword evidence="2" id="KW-1185">Reference proteome</keyword>
<dbReference type="EMBL" id="RWJN01000048">
    <property type="protein sequence ID" value="TCD69134.1"/>
    <property type="molecule type" value="Genomic_DNA"/>
</dbReference>
<comment type="caution">
    <text evidence="1">The sequence shown here is derived from an EMBL/GenBank/DDBJ whole genome shotgun (WGS) entry which is preliminary data.</text>
</comment>
<name>A0A4R0S083_9APHY</name>